<feature type="modified residue" description="4-aspartylphosphate" evidence="5">
    <location>
        <position position="877"/>
    </location>
</feature>
<dbReference type="Pfam" id="PF00072">
    <property type="entry name" value="Response_reg"/>
    <property type="match status" value="1"/>
</dbReference>
<dbReference type="SMART" id="SM00388">
    <property type="entry name" value="HisKA"/>
    <property type="match status" value="1"/>
</dbReference>
<comment type="catalytic activity">
    <reaction evidence="1">
        <text>ATP + protein L-histidine = ADP + protein N-phospho-L-histidine.</text>
        <dbReference type="EC" id="2.7.13.3"/>
    </reaction>
</comment>
<dbReference type="PROSITE" id="PS50112">
    <property type="entry name" value="PAS"/>
    <property type="match status" value="1"/>
</dbReference>
<dbReference type="Proteomes" id="UP000175691">
    <property type="component" value="Unassembled WGS sequence"/>
</dbReference>
<dbReference type="SUPFAM" id="SSF52172">
    <property type="entry name" value="CheY-like"/>
    <property type="match status" value="1"/>
</dbReference>
<name>A0A1E7Z6T8_9ALTE</name>
<evidence type="ECO:0000256" key="6">
    <source>
        <dbReference type="SAM" id="Phobius"/>
    </source>
</evidence>
<evidence type="ECO:0000313" key="11">
    <source>
        <dbReference type="EMBL" id="OFC69245.1"/>
    </source>
</evidence>
<feature type="domain" description="PAC" evidence="10">
    <location>
        <begin position="510"/>
        <end position="563"/>
    </location>
</feature>
<dbReference type="Pfam" id="PF00512">
    <property type="entry name" value="HisKA"/>
    <property type="match status" value="1"/>
</dbReference>
<accession>A0A1E7Z6T8</accession>
<evidence type="ECO:0000259" key="7">
    <source>
        <dbReference type="PROSITE" id="PS50109"/>
    </source>
</evidence>
<dbReference type="Pfam" id="PF13426">
    <property type="entry name" value="PAS_9"/>
    <property type="match status" value="1"/>
</dbReference>
<protein>
    <recommendedName>
        <fullName evidence="2">histidine kinase</fullName>
        <ecNumber evidence="2">2.7.13.3</ecNumber>
    </recommendedName>
</protein>
<dbReference type="SUPFAM" id="SSF55874">
    <property type="entry name" value="ATPase domain of HSP90 chaperone/DNA topoisomerase II/histidine kinase"/>
    <property type="match status" value="1"/>
</dbReference>
<dbReference type="SMART" id="SM00387">
    <property type="entry name" value="HATPase_c"/>
    <property type="match status" value="1"/>
</dbReference>
<dbReference type="AlphaFoldDB" id="A0A1E7Z6T8"/>
<dbReference type="CDD" id="cd00130">
    <property type="entry name" value="PAS"/>
    <property type="match status" value="1"/>
</dbReference>
<dbReference type="Gene3D" id="3.30.565.10">
    <property type="entry name" value="Histidine kinase-like ATPase, C-terminal domain"/>
    <property type="match status" value="1"/>
</dbReference>
<dbReference type="PANTHER" id="PTHR45339:SF1">
    <property type="entry name" value="HYBRID SIGNAL TRANSDUCTION HISTIDINE KINASE J"/>
    <property type="match status" value="1"/>
</dbReference>
<dbReference type="STRING" id="1656094.BFC18_21275"/>
<evidence type="ECO:0000259" key="8">
    <source>
        <dbReference type="PROSITE" id="PS50110"/>
    </source>
</evidence>
<comment type="caution">
    <text evidence="11">The sequence shown here is derived from an EMBL/GenBank/DDBJ whole genome shotgun (WGS) entry which is preliminary data.</text>
</comment>
<dbReference type="FunFam" id="3.30.565.10:FF:000010">
    <property type="entry name" value="Sensor histidine kinase RcsC"/>
    <property type="match status" value="1"/>
</dbReference>
<dbReference type="SUPFAM" id="SSF55785">
    <property type="entry name" value="PYP-like sensor domain (PAS domain)"/>
    <property type="match status" value="1"/>
</dbReference>
<dbReference type="InterPro" id="IPR035965">
    <property type="entry name" value="PAS-like_dom_sf"/>
</dbReference>
<dbReference type="CDD" id="cd16922">
    <property type="entry name" value="HATPase_EvgS-ArcB-TorS-like"/>
    <property type="match status" value="1"/>
</dbReference>
<evidence type="ECO:0000259" key="10">
    <source>
        <dbReference type="PROSITE" id="PS50113"/>
    </source>
</evidence>
<dbReference type="GO" id="GO:0000155">
    <property type="term" value="F:phosphorelay sensor kinase activity"/>
    <property type="evidence" value="ECO:0007669"/>
    <property type="project" value="InterPro"/>
</dbReference>
<dbReference type="CDD" id="cd17546">
    <property type="entry name" value="REC_hyHK_CKI1_RcsC-like"/>
    <property type="match status" value="1"/>
</dbReference>
<evidence type="ECO:0000256" key="3">
    <source>
        <dbReference type="ARBA" id="ARBA00022553"/>
    </source>
</evidence>
<feature type="transmembrane region" description="Helical" evidence="6">
    <location>
        <begin position="15"/>
        <end position="38"/>
    </location>
</feature>
<dbReference type="InterPro" id="IPR004358">
    <property type="entry name" value="Sig_transdc_His_kin-like_C"/>
</dbReference>
<dbReference type="SUPFAM" id="SSF47384">
    <property type="entry name" value="Homodimeric domain of signal transducing histidine kinase"/>
    <property type="match status" value="1"/>
</dbReference>
<dbReference type="InterPro" id="IPR000014">
    <property type="entry name" value="PAS"/>
</dbReference>
<dbReference type="PRINTS" id="PR00344">
    <property type="entry name" value="BCTRLSENSOR"/>
</dbReference>
<evidence type="ECO:0000256" key="5">
    <source>
        <dbReference type="PROSITE-ProRule" id="PRU00169"/>
    </source>
</evidence>
<feature type="domain" description="PAS" evidence="9">
    <location>
        <begin position="436"/>
        <end position="509"/>
    </location>
</feature>
<dbReference type="InterPro" id="IPR036890">
    <property type="entry name" value="HATPase_C_sf"/>
</dbReference>
<dbReference type="InterPro" id="IPR001610">
    <property type="entry name" value="PAC"/>
</dbReference>
<dbReference type="InterPro" id="IPR003594">
    <property type="entry name" value="HATPase_dom"/>
</dbReference>
<keyword evidence="6" id="KW-1133">Transmembrane helix</keyword>
<feature type="domain" description="Histidine kinase" evidence="7">
    <location>
        <begin position="581"/>
        <end position="802"/>
    </location>
</feature>
<feature type="transmembrane region" description="Helical" evidence="6">
    <location>
        <begin position="247"/>
        <end position="268"/>
    </location>
</feature>
<dbReference type="Pfam" id="PF02518">
    <property type="entry name" value="HATPase_c"/>
    <property type="match status" value="1"/>
</dbReference>
<gene>
    <name evidence="11" type="ORF">BFC18_21275</name>
</gene>
<dbReference type="PROSITE" id="PS50109">
    <property type="entry name" value="HIS_KIN"/>
    <property type="match status" value="1"/>
</dbReference>
<keyword evidence="3 5" id="KW-0597">Phosphoprotein</keyword>
<dbReference type="InterPro" id="IPR001789">
    <property type="entry name" value="Sig_transdc_resp-reg_receiver"/>
</dbReference>
<dbReference type="NCBIfam" id="TIGR00229">
    <property type="entry name" value="sensory_box"/>
    <property type="match status" value="1"/>
</dbReference>
<evidence type="ECO:0000256" key="2">
    <source>
        <dbReference type="ARBA" id="ARBA00012438"/>
    </source>
</evidence>
<dbReference type="PANTHER" id="PTHR45339">
    <property type="entry name" value="HYBRID SIGNAL TRANSDUCTION HISTIDINE KINASE J"/>
    <property type="match status" value="1"/>
</dbReference>
<organism evidence="11 12">
    <name type="scientific">Alteromonas confluentis</name>
    <dbReference type="NCBI Taxonomy" id="1656094"/>
    <lineage>
        <taxon>Bacteria</taxon>
        <taxon>Pseudomonadati</taxon>
        <taxon>Pseudomonadota</taxon>
        <taxon>Gammaproteobacteria</taxon>
        <taxon>Alteromonadales</taxon>
        <taxon>Alteromonadaceae</taxon>
        <taxon>Alteromonas/Salinimonas group</taxon>
        <taxon>Alteromonas</taxon>
    </lineage>
</organism>
<dbReference type="SMART" id="SM00086">
    <property type="entry name" value="PAC"/>
    <property type="match status" value="1"/>
</dbReference>
<dbReference type="Gene3D" id="3.30.450.20">
    <property type="entry name" value="PAS domain"/>
    <property type="match status" value="1"/>
</dbReference>
<reference evidence="11 12" key="1">
    <citation type="submission" date="2016-08" db="EMBL/GenBank/DDBJ databases">
        <authorList>
            <person name="Seilhamer J.J."/>
        </authorList>
    </citation>
    <scope>NUCLEOTIDE SEQUENCE [LARGE SCALE GENOMIC DNA]</scope>
    <source>
        <strain evidence="11 12">KCTC 42603</strain>
    </source>
</reference>
<proteinExistence type="predicted"/>
<dbReference type="EC" id="2.7.13.3" evidence="2"/>
<keyword evidence="4" id="KW-0902">Two-component regulatory system</keyword>
<keyword evidence="6" id="KW-0812">Transmembrane</keyword>
<keyword evidence="6" id="KW-0472">Membrane</keyword>
<feature type="domain" description="Response regulatory" evidence="8">
    <location>
        <begin position="828"/>
        <end position="947"/>
    </location>
</feature>
<dbReference type="InterPro" id="IPR036097">
    <property type="entry name" value="HisK_dim/P_sf"/>
</dbReference>
<dbReference type="PROSITE" id="PS50110">
    <property type="entry name" value="RESPONSE_REGULATORY"/>
    <property type="match status" value="1"/>
</dbReference>
<dbReference type="Gene3D" id="1.10.287.130">
    <property type="match status" value="1"/>
</dbReference>
<dbReference type="InterPro" id="IPR003661">
    <property type="entry name" value="HisK_dim/P_dom"/>
</dbReference>
<evidence type="ECO:0000259" key="9">
    <source>
        <dbReference type="PROSITE" id="PS50112"/>
    </source>
</evidence>
<dbReference type="InterPro" id="IPR000700">
    <property type="entry name" value="PAS-assoc_C"/>
</dbReference>
<dbReference type="Gene3D" id="3.40.50.2300">
    <property type="match status" value="1"/>
</dbReference>
<dbReference type="EMBL" id="MDHN01000041">
    <property type="protein sequence ID" value="OFC69245.1"/>
    <property type="molecule type" value="Genomic_DNA"/>
</dbReference>
<evidence type="ECO:0000256" key="1">
    <source>
        <dbReference type="ARBA" id="ARBA00000085"/>
    </source>
</evidence>
<evidence type="ECO:0000313" key="12">
    <source>
        <dbReference type="Proteomes" id="UP000175691"/>
    </source>
</evidence>
<dbReference type="PROSITE" id="PS50113">
    <property type="entry name" value="PAC"/>
    <property type="match status" value="1"/>
</dbReference>
<dbReference type="SMART" id="SM00448">
    <property type="entry name" value="REC"/>
    <property type="match status" value="1"/>
</dbReference>
<dbReference type="CDD" id="cd00082">
    <property type="entry name" value="HisKA"/>
    <property type="match status" value="1"/>
</dbReference>
<dbReference type="InterPro" id="IPR005467">
    <property type="entry name" value="His_kinase_dom"/>
</dbReference>
<keyword evidence="12" id="KW-1185">Reference proteome</keyword>
<sequence length="952" mass="107168">MTARPTLYHQLQRYILPRLLTALSVISVILCLCIFYVAKNQIKTEQQTNLQYLKQDLMITLDNTQQLMEGIAANDLLINSLIDIQQRKNYLPVFFGSLRFTRAKVYSLGLFEFDGTLLIETHSNQPMSASMANSWQETVLQQSNSYRQITEDGVLIAVPVLIAGAAEGALALYIPSFQELIYERDTTAYQLIVDSQGKILFSSHPDFFKVNTHFDQQKYEYWTSQETEWQGLTLISQAPALDAYSNVLWLIPAILITLSMAIVISYYATNRAARLSASTLRGLHDDIQQSATRRQPQSAEDRIEEAQELAEIREAFNALVNNISSITLSNRQFSNAIDSLEEILVVLDSDSNKILANRAFNQYILYYDLNESQIVSVKNRLSGNTKSLQRTYASLSEKAPVIINWTALPLLDDNRMQVGTILVGNDVSKQRVLEKRINVINHAIKAATVPILIADAKKKGFPVIYANPHFSRVTGFKEDETLHHTFLLMRELEAVPEKADKIKTALQQGTACDETLLCYRKNKTPLYIQVILTPVFNEGELEHFVAFFQDVTEREQGQQFLEEARLRAEESARLKSSFLASMSHEVRTPLHGVSGALQLVSKTALDKTQQHYVGLADESIRNLQHIVDDILDFSKIEAGQLKLENVPYNLPLLLETLYEQFSISSDEKGLQLNLDTELAEHVMVQGDPVRLRQVLSNLLSNAVKFTQNGSILLSVSLVETSSEQWQLQGFVQDSGIGIDEGNLDSIFEVFQQEDTSTTRKFGGTGLGLSISRQLCRLMQGDLTVQSRKDEGSKFLFTVAVSRPAYEAYIASPDTTKHSEPEATLQPSRILIVEDNEINQLIAREHLSEHKTLTAKNGVEALEALKRLKVQFDVILMDCHMPKMDGFETTRRIRAGEAGERYTEVPIIALTANAMKGDRERCEAAGMDDYISKPFTAKRLLKAVSNARYKKGQ</sequence>
<evidence type="ECO:0000256" key="4">
    <source>
        <dbReference type="ARBA" id="ARBA00023012"/>
    </source>
</evidence>
<dbReference type="InterPro" id="IPR011006">
    <property type="entry name" value="CheY-like_superfamily"/>
</dbReference>